<dbReference type="OrthoDB" id="124332at2157"/>
<dbReference type="InterPro" id="IPR050736">
    <property type="entry name" value="Sensor_HK_Regulatory"/>
</dbReference>
<dbReference type="CDD" id="cd00082">
    <property type="entry name" value="HisKA"/>
    <property type="match status" value="1"/>
</dbReference>
<dbReference type="AlphaFoldDB" id="A0A4E0Q0B1"/>
<dbReference type="SUPFAM" id="SSF47384">
    <property type="entry name" value="Homodimeric domain of signal transducing histidine kinase"/>
    <property type="match status" value="1"/>
</dbReference>
<evidence type="ECO:0000256" key="7">
    <source>
        <dbReference type="SAM" id="Phobius"/>
    </source>
</evidence>
<dbReference type="InterPro" id="IPR036890">
    <property type="entry name" value="HATPase_C_sf"/>
</dbReference>
<dbReference type="Pfam" id="PF02518">
    <property type="entry name" value="HATPase_c"/>
    <property type="match status" value="1"/>
</dbReference>
<dbReference type="RefSeq" id="WP_135388027.1">
    <property type="nucleotide sequence ID" value="NZ_PGGK01000001.1"/>
</dbReference>
<dbReference type="InterPro" id="IPR036097">
    <property type="entry name" value="HisK_dim/P_sf"/>
</dbReference>
<keyword evidence="7" id="KW-1133">Transmembrane helix</keyword>
<keyword evidence="7" id="KW-0472">Membrane</keyword>
<dbReference type="SMART" id="SM00065">
    <property type="entry name" value="GAF"/>
    <property type="match status" value="1"/>
</dbReference>
<organism evidence="9 10">
    <name type="scientific">Methanolobus halotolerans</name>
    <dbReference type="NCBI Taxonomy" id="2052935"/>
    <lineage>
        <taxon>Archaea</taxon>
        <taxon>Methanobacteriati</taxon>
        <taxon>Methanobacteriota</taxon>
        <taxon>Stenosarchaea group</taxon>
        <taxon>Methanomicrobia</taxon>
        <taxon>Methanosarcinales</taxon>
        <taxon>Methanosarcinaceae</taxon>
        <taxon>Methanolobus</taxon>
    </lineage>
</organism>
<dbReference type="CDD" id="cd00075">
    <property type="entry name" value="HATPase"/>
    <property type="match status" value="1"/>
</dbReference>
<dbReference type="InterPro" id="IPR003594">
    <property type="entry name" value="HATPase_dom"/>
</dbReference>
<dbReference type="Pfam" id="PF00512">
    <property type="entry name" value="HisKA"/>
    <property type="match status" value="1"/>
</dbReference>
<proteinExistence type="predicted"/>
<dbReference type="Gene3D" id="3.30.565.10">
    <property type="entry name" value="Histidine kinase-like ATPase, C-terminal domain"/>
    <property type="match status" value="1"/>
</dbReference>
<dbReference type="SUPFAM" id="SSF55781">
    <property type="entry name" value="GAF domain-like"/>
    <property type="match status" value="1"/>
</dbReference>
<dbReference type="EMBL" id="PGGK01000001">
    <property type="protein sequence ID" value="TGC11457.1"/>
    <property type="molecule type" value="Genomic_DNA"/>
</dbReference>
<dbReference type="EC" id="2.7.13.3" evidence="2"/>
<dbReference type="PROSITE" id="PS51257">
    <property type="entry name" value="PROKAR_LIPOPROTEIN"/>
    <property type="match status" value="1"/>
</dbReference>
<dbReference type="InterPro" id="IPR005467">
    <property type="entry name" value="His_kinase_dom"/>
</dbReference>
<reference evidence="9 10" key="1">
    <citation type="submission" date="2017-11" db="EMBL/GenBank/DDBJ databases">
        <title>Isolation and Characterization of Methanogenic Archaea from Saline Meromictic Lake at Siberia.</title>
        <authorList>
            <person name="Shen Y."/>
            <person name="Huang H.-H."/>
            <person name="Lai M.-C."/>
            <person name="Chen S.-C."/>
        </authorList>
    </citation>
    <scope>NUCLEOTIDE SEQUENCE [LARGE SCALE GENOMIC DNA]</scope>
    <source>
        <strain evidence="9 10">SY-01</strain>
    </source>
</reference>
<keyword evidence="3" id="KW-0597">Phosphoprotein</keyword>
<keyword evidence="4" id="KW-0808">Transferase</keyword>
<keyword evidence="10" id="KW-1185">Reference proteome</keyword>
<dbReference type="InterPro" id="IPR029016">
    <property type="entry name" value="GAF-like_dom_sf"/>
</dbReference>
<gene>
    <name evidence="9" type="ORF">CUN85_00860</name>
</gene>
<evidence type="ECO:0000256" key="5">
    <source>
        <dbReference type="ARBA" id="ARBA00022777"/>
    </source>
</evidence>
<dbReference type="FunFam" id="3.30.565.10:FF:000006">
    <property type="entry name" value="Sensor histidine kinase WalK"/>
    <property type="match status" value="1"/>
</dbReference>
<name>A0A4E0Q0B1_9EURY</name>
<comment type="catalytic activity">
    <reaction evidence="1">
        <text>ATP + protein L-histidine = ADP + protein N-phospho-L-histidine.</text>
        <dbReference type="EC" id="2.7.13.3"/>
    </reaction>
</comment>
<evidence type="ECO:0000259" key="8">
    <source>
        <dbReference type="PROSITE" id="PS50109"/>
    </source>
</evidence>
<dbReference type="SUPFAM" id="SSF55874">
    <property type="entry name" value="ATPase domain of HSP90 chaperone/DNA topoisomerase II/histidine kinase"/>
    <property type="match status" value="1"/>
</dbReference>
<evidence type="ECO:0000256" key="2">
    <source>
        <dbReference type="ARBA" id="ARBA00012438"/>
    </source>
</evidence>
<protein>
    <recommendedName>
        <fullName evidence="2">histidine kinase</fullName>
        <ecNumber evidence="2">2.7.13.3</ecNumber>
    </recommendedName>
</protein>
<dbReference type="GO" id="GO:0000155">
    <property type="term" value="F:phosphorelay sensor kinase activity"/>
    <property type="evidence" value="ECO:0007669"/>
    <property type="project" value="InterPro"/>
</dbReference>
<dbReference type="SMART" id="SM00387">
    <property type="entry name" value="HATPase_c"/>
    <property type="match status" value="1"/>
</dbReference>
<keyword evidence="7" id="KW-0812">Transmembrane</keyword>
<dbReference type="InterPro" id="IPR003661">
    <property type="entry name" value="HisK_dim/P_dom"/>
</dbReference>
<evidence type="ECO:0000256" key="3">
    <source>
        <dbReference type="ARBA" id="ARBA00022553"/>
    </source>
</evidence>
<dbReference type="SMART" id="SM00388">
    <property type="entry name" value="HisKA"/>
    <property type="match status" value="1"/>
</dbReference>
<dbReference type="Proteomes" id="UP000297295">
    <property type="component" value="Unassembled WGS sequence"/>
</dbReference>
<dbReference type="Gene3D" id="3.30.450.40">
    <property type="match status" value="1"/>
</dbReference>
<evidence type="ECO:0000256" key="4">
    <source>
        <dbReference type="ARBA" id="ARBA00022679"/>
    </source>
</evidence>
<dbReference type="PRINTS" id="PR00344">
    <property type="entry name" value="BCTRLSENSOR"/>
</dbReference>
<dbReference type="PANTHER" id="PTHR43711">
    <property type="entry name" value="TWO-COMPONENT HISTIDINE KINASE"/>
    <property type="match status" value="1"/>
</dbReference>
<keyword evidence="6" id="KW-0902">Two-component regulatory system</keyword>
<dbReference type="PANTHER" id="PTHR43711:SF1">
    <property type="entry name" value="HISTIDINE KINASE 1"/>
    <property type="match status" value="1"/>
</dbReference>
<feature type="domain" description="Histidine kinase" evidence="8">
    <location>
        <begin position="266"/>
        <end position="484"/>
    </location>
</feature>
<evidence type="ECO:0000256" key="1">
    <source>
        <dbReference type="ARBA" id="ARBA00000085"/>
    </source>
</evidence>
<sequence length="499" mass="55533">MNMKLIVILVSAILAFFILACCDLINNFAMGNGSFFSQLTDISANELYLPSFIFVVFMFSGITVAGMSTKCEVAERRASKKDRDLLILHSATSISASSLDGETFLHDVLNELISYLGANYGFIHMIRHDLGKAVMVADAEAPIQMKRSIGNISLDHPLASGILQDRDSSQKTGTAPVITTGPELHPEIDSGNFIAFPMIARNQAIGFFMFSVKQDCQLNEEDLCVLESVGKLSGITVENIGLLEKTTKAYDELKSLDQMKDEFVSNVTHELKTPLISIKGYSEIMYEGMLGELNEKQLHGLKVIVSNSERLYTLIESLLHMNAFQFKKQHVFSPLCLTDVLENAILSLSFKTGEKRMLLDKIYGKNMRFVFGNTEILKQLFAYLLDNAIKFSPESGKVKISVFEEGEYMHVEISDNGVGIPENHLPRIFERFYQVDGSMSRSYGGNGLGLYLSKNIVEVHRGRIWIESTEGVGTTAHILLPAYVEKNDNVENVLMGNVI</sequence>
<dbReference type="PROSITE" id="PS50109">
    <property type="entry name" value="HIS_KIN"/>
    <property type="match status" value="1"/>
</dbReference>
<feature type="transmembrane region" description="Helical" evidence="7">
    <location>
        <begin position="48"/>
        <end position="67"/>
    </location>
</feature>
<evidence type="ECO:0000256" key="6">
    <source>
        <dbReference type="ARBA" id="ARBA00023012"/>
    </source>
</evidence>
<accession>A0A4E0Q0B1</accession>
<dbReference type="Gene3D" id="1.10.287.130">
    <property type="match status" value="1"/>
</dbReference>
<evidence type="ECO:0000313" key="10">
    <source>
        <dbReference type="Proteomes" id="UP000297295"/>
    </source>
</evidence>
<evidence type="ECO:0000313" key="9">
    <source>
        <dbReference type="EMBL" id="TGC11457.1"/>
    </source>
</evidence>
<comment type="caution">
    <text evidence="9">The sequence shown here is derived from an EMBL/GenBank/DDBJ whole genome shotgun (WGS) entry which is preliminary data.</text>
</comment>
<keyword evidence="5" id="KW-0418">Kinase</keyword>
<dbReference type="InterPro" id="IPR003018">
    <property type="entry name" value="GAF"/>
</dbReference>
<dbReference type="InterPro" id="IPR004358">
    <property type="entry name" value="Sig_transdc_His_kin-like_C"/>
</dbReference>